<sequence>GRPEELRLATLAPADSPRSYTWPDSLSPRIFVVAKRDVYHIQYVLLSSEEDVQYPAMVIQHHITVSALSEA</sequence>
<keyword evidence="2" id="KW-1185">Reference proteome</keyword>
<dbReference type="Proteomes" id="UP001444071">
    <property type="component" value="Unassembled WGS sequence"/>
</dbReference>
<gene>
    <name evidence="1" type="ORF">XENORESO_015249</name>
</gene>
<comment type="caution">
    <text evidence="1">The sequence shown here is derived from an EMBL/GenBank/DDBJ whole genome shotgun (WGS) entry which is preliminary data.</text>
</comment>
<accession>A0ABV0VR01</accession>
<name>A0ABV0VR01_9TELE</name>
<evidence type="ECO:0000313" key="1">
    <source>
        <dbReference type="EMBL" id="MEQ2259652.1"/>
    </source>
</evidence>
<feature type="non-terminal residue" evidence="1">
    <location>
        <position position="1"/>
    </location>
</feature>
<protein>
    <submittedName>
        <fullName evidence="1">Uncharacterized protein</fullName>
    </submittedName>
</protein>
<proteinExistence type="predicted"/>
<evidence type="ECO:0000313" key="2">
    <source>
        <dbReference type="Proteomes" id="UP001444071"/>
    </source>
</evidence>
<organism evidence="1 2">
    <name type="scientific">Xenotaenia resolanae</name>
    <dbReference type="NCBI Taxonomy" id="208358"/>
    <lineage>
        <taxon>Eukaryota</taxon>
        <taxon>Metazoa</taxon>
        <taxon>Chordata</taxon>
        <taxon>Craniata</taxon>
        <taxon>Vertebrata</taxon>
        <taxon>Euteleostomi</taxon>
        <taxon>Actinopterygii</taxon>
        <taxon>Neopterygii</taxon>
        <taxon>Teleostei</taxon>
        <taxon>Neoteleostei</taxon>
        <taxon>Acanthomorphata</taxon>
        <taxon>Ovalentaria</taxon>
        <taxon>Atherinomorphae</taxon>
        <taxon>Cyprinodontiformes</taxon>
        <taxon>Goodeidae</taxon>
        <taxon>Xenotaenia</taxon>
    </lineage>
</organism>
<reference evidence="1 2" key="1">
    <citation type="submission" date="2021-06" db="EMBL/GenBank/DDBJ databases">
        <authorList>
            <person name="Palmer J.M."/>
        </authorList>
    </citation>
    <scope>NUCLEOTIDE SEQUENCE [LARGE SCALE GENOMIC DNA]</scope>
    <source>
        <strain evidence="1 2">XR_2019</strain>
        <tissue evidence="1">Muscle</tissue>
    </source>
</reference>
<dbReference type="EMBL" id="JAHRIM010005004">
    <property type="protein sequence ID" value="MEQ2259652.1"/>
    <property type="molecule type" value="Genomic_DNA"/>
</dbReference>